<protein>
    <recommendedName>
        <fullName evidence="3">Serine aminopeptidase S33 domain-containing protein</fullName>
    </recommendedName>
</protein>
<evidence type="ECO:0000256" key="2">
    <source>
        <dbReference type="SAM" id="Phobius"/>
    </source>
</evidence>
<feature type="compositionally biased region" description="Basic and acidic residues" evidence="1">
    <location>
        <begin position="278"/>
        <end position="301"/>
    </location>
</feature>
<dbReference type="RefSeq" id="XP_007870128.1">
    <property type="nucleotide sequence ID" value="XM_007871937.1"/>
</dbReference>
<feature type="region of interest" description="Disordered" evidence="1">
    <location>
        <begin position="278"/>
        <end position="305"/>
    </location>
</feature>
<dbReference type="Gene3D" id="3.40.50.1820">
    <property type="entry name" value="alpha/beta hydrolase"/>
    <property type="match status" value="1"/>
</dbReference>
<evidence type="ECO:0000259" key="3">
    <source>
        <dbReference type="Pfam" id="PF12146"/>
    </source>
</evidence>
<keyword evidence="5" id="KW-1185">Reference proteome</keyword>
<dbReference type="STRING" id="670483.S7PWH5"/>
<gene>
    <name evidence="4" type="ORF">GLOTRDRAFT_108039</name>
</gene>
<dbReference type="SUPFAM" id="SSF53474">
    <property type="entry name" value="alpha/beta-Hydrolases"/>
    <property type="match status" value="1"/>
</dbReference>
<keyword evidence="2" id="KW-1133">Transmembrane helix</keyword>
<dbReference type="Pfam" id="PF12146">
    <property type="entry name" value="Hydrolase_4"/>
    <property type="match status" value="1"/>
</dbReference>
<dbReference type="OMA" id="QYWTSED"/>
<evidence type="ECO:0000313" key="4">
    <source>
        <dbReference type="EMBL" id="EPQ51692.1"/>
    </source>
</evidence>
<dbReference type="GO" id="GO:0008474">
    <property type="term" value="F:palmitoyl-(protein) hydrolase activity"/>
    <property type="evidence" value="ECO:0007669"/>
    <property type="project" value="TreeGrafter"/>
</dbReference>
<name>S7PWH5_GLOTA</name>
<evidence type="ECO:0000313" key="5">
    <source>
        <dbReference type="Proteomes" id="UP000030669"/>
    </source>
</evidence>
<dbReference type="GeneID" id="19298882"/>
<dbReference type="OrthoDB" id="10249433at2759"/>
<dbReference type="InterPro" id="IPR029058">
    <property type="entry name" value="AB_hydrolase_fold"/>
</dbReference>
<reference evidence="4 5" key="1">
    <citation type="journal article" date="2012" name="Science">
        <title>The Paleozoic origin of enzymatic lignin decomposition reconstructed from 31 fungal genomes.</title>
        <authorList>
            <person name="Floudas D."/>
            <person name="Binder M."/>
            <person name="Riley R."/>
            <person name="Barry K."/>
            <person name="Blanchette R.A."/>
            <person name="Henrissat B."/>
            <person name="Martinez A.T."/>
            <person name="Otillar R."/>
            <person name="Spatafora J.W."/>
            <person name="Yadav J.S."/>
            <person name="Aerts A."/>
            <person name="Benoit I."/>
            <person name="Boyd A."/>
            <person name="Carlson A."/>
            <person name="Copeland A."/>
            <person name="Coutinho P.M."/>
            <person name="de Vries R.P."/>
            <person name="Ferreira P."/>
            <person name="Findley K."/>
            <person name="Foster B."/>
            <person name="Gaskell J."/>
            <person name="Glotzer D."/>
            <person name="Gorecki P."/>
            <person name="Heitman J."/>
            <person name="Hesse C."/>
            <person name="Hori C."/>
            <person name="Igarashi K."/>
            <person name="Jurgens J.A."/>
            <person name="Kallen N."/>
            <person name="Kersten P."/>
            <person name="Kohler A."/>
            <person name="Kuees U."/>
            <person name="Kumar T.K.A."/>
            <person name="Kuo A."/>
            <person name="LaButti K."/>
            <person name="Larrondo L.F."/>
            <person name="Lindquist E."/>
            <person name="Ling A."/>
            <person name="Lombard V."/>
            <person name="Lucas S."/>
            <person name="Lundell T."/>
            <person name="Martin R."/>
            <person name="McLaughlin D.J."/>
            <person name="Morgenstern I."/>
            <person name="Morin E."/>
            <person name="Murat C."/>
            <person name="Nagy L.G."/>
            <person name="Nolan M."/>
            <person name="Ohm R.A."/>
            <person name="Patyshakuliyeva A."/>
            <person name="Rokas A."/>
            <person name="Ruiz-Duenas F.J."/>
            <person name="Sabat G."/>
            <person name="Salamov A."/>
            <person name="Samejima M."/>
            <person name="Schmutz J."/>
            <person name="Slot J.C."/>
            <person name="St John F."/>
            <person name="Stenlid J."/>
            <person name="Sun H."/>
            <person name="Sun S."/>
            <person name="Syed K."/>
            <person name="Tsang A."/>
            <person name="Wiebenga A."/>
            <person name="Young D."/>
            <person name="Pisabarro A."/>
            <person name="Eastwood D.C."/>
            <person name="Martin F."/>
            <person name="Cullen D."/>
            <person name="Grigoriev I.V."/>
            <person name="Hibbett D.S."/>
        </authorList>
    </citation>
    <scope>NUCLEOTIDE SEQUENCE [LARGE SCALE GENOMIC DNA]</scope>
    <source>
        <strain evidence="4 5">ATCC 11539</strain>
    </source>
</reference>
<evidence type="ECO:0000256" key="1">
    <source>
        <dbReference type="SAM" id="MobiDB-lite"/>
    </source>
</evidence>
<feature type="transmembrane region" description="Helical" evidence="2">
    <location>
        <begin position="12"/>
        <end position="33"/>
    </location>
</feature>
<accession>S7PWH5</accession>
<organism evidence="4 5">
    <name type="scientific">Gloeophyllum trabeum (strain ATCC 11539 / FP-39264 / Madison 617)</name>
    <name type="common">Brown rot fungus</name>
    <dbReference type="NCBI Taxonomy" id="670483"/>
    <lineage>
        <taxon>Eukaryota</taxon>
        <taxon>Fungi</taxon>
        <taxon>Dikarya</taxon>
        <taxon>Basidiomycota</taxon>
        <taxon>Agaricomycotina</taxon>
        <taxon>Agaricomycetes</taxon>
        <taxon>Gloeophyllales</taxon>
        <taxon>Gloeophyllaceae</taxon>
        <taxon>Gloeophyllum</taxon>
    </lineage>
</organism>
<dbReference type="EMBL" id="KB469310">
    <property type="protein sequence ID" value="EPQ51692.1"/>
    <property type="molecule type" value="Genomic_DNA"/>
</dbReference>
<dbReference type="AlphaFoldDB" id="S7PWH5"/>
<dbReference type="GO" id="GO:0016020">
    <property type="term" value="C:membrane"/>
    <property type="evidence" value="ECO:0007669"/>
    <property type="project" value="TreeGrafter"/>
</dbReference>
<dbReference type="eggNOG" id="KOG4391">
    <property type="taxonomic scope" value="Eukaryota"/>
</dbReference>
<keyword evidence="2" id="KW-0812">Transmembrane</keyword>
<dbReference type="HOGENOM" id="CLU_029375_2_0_1"/>
<keyword evidence="2" id="KW-0472">Membrane</keyword>
<dbReference type="KEGG" id="gtr:GLOTRDRAFT_108039"/>
<dbReference type="PANTHER" id="PTHR12277">
    <property type="entry name" value="ALPHA/BETA HYDROLASE DOMAIN-CONTAINING PROTEIN"/>
    <property type="match status" value="1"/>
</dbReference>
<proteinExistence type="predicted"/>
<dbReference type="Proteomes" id="UP000030669">
    <property type="component" value="Unassembled WGS sequence"/>
</dbReference>
<dbReference type="PANTHER" id="PTHR12277:SF81">
    <property type="entry name" value="PROTEIN ABHD13"/>
    <property type="match status" value="1"/>
</dbReference>
<dbReference type="InterPro" id="IPR022742">
    <property type="entry name" value="Hydrolase_4"/>
</dbReference>
<sequence>MPSNLIPSIESFAKGAFATATGLSTIGVGLLYYGQNFLIYPSAYPPGSRTEVPVPSDFGLPYEDLRLTTPDDVKIHCYLMVQKRGLSPQATPVPGEMDTADDDEFAATRPTIMMFHGNGGNLGHRVPLAKVFYIKMRCNVMMVSYRGYGHSEGSPSEKGLQQDAQTALDYLTSHPVLSKTPIILYGQSIGGAVSIDLASRNIETVKALILENTFLSLPKLIPQALPILSPFSFLCHQKWESYAKLPKIPPSTPILMLSGAEDEVVPKDHMEELWKIAEKRGQHESEERKTGDVREERERGTGKSRFMLFERGKHNDTCVQPGYWTAVSEFVASLGEP</sequence>
<feature type="domain" description="Serine aminopeptidase S33" evidence="3">
    <location>
        <begin position="108"/>
        <end position="232"/>
    </location>
</feature>